<proteinExistence type="inferred from homology"/>
<dbReference type="Pfam" id="PF00011">
    <property type="entry name" value="HSP20"/>
    <property type="match status" value="1"/>
</dbReference>
<organism evidence="6 7">
    <name type="scientific">Nitratireductor thuwali</name>
    <dbReference type="NCBI Taxonomy" id="2267699"/>
    <lineage>
        <taxon>Bacteria</taxon>
        <taxon>Pseudomonadati</taxon>
        <taxon>Pseudomonadota</taxon>
        <taxon>Alphaproteobacteria</taxon>
        <taxon>Hyphomicrobiales</taxon>
        <taxon>Phyllobacteriaceae</taxon>
        <taxon>Nitratireductor</taxon>
    </lineage>
</organism>
<evidence type="ECO:0000313" key="7">
    <source>
        <dbReference type="Proteomes" id="UP001342418"/>
    </source>
</evidence>
<dbReference type="PANTHER" id="PTHR47062:SF1">
    <property type="entry name" value="SMALL HEAT SHOCK PROTEIN IBPA"/>
    <property type="match status" value="1"/>
</dbReference>
<dbReference type="Gene3D" id="2.60.40.790">
    <property type="match status" value="1"/>
</dbReference>
<accession>A0ABY5MI52</accession>
<dbReference type="Proteomes" id="UP001342418">
    <property type="component" value="Chromosome"/>
</dbReference>
<protein>
    <submittedName>
        <fullName evidence="6">Small heat shock protein IbpA</fullName>
    </submittedName>
</protein>
<reference evidence="6 7" key="1">
    <citation type="submission" date="2018-07" db="EMBL/GenBank/DDBJ databases">
        <title>Genome sequence of Nitratireductor thuwali#1536.</title>
        <authorList>
            <person name="Michoud G."/>
            <person name="Merlino G."/>
            <person name="Sefrji F.O."/>
            <person name="Daffonchio D."/>
        </authorList>
    </citation>
    <scope>NUCLEOTIDE SEQUENCE [LARGE SCALE GENOMIC DNA]</scope>
    <source>
        <strain evidence="7">Nit1536</strain>
    </source>
</reference>
<name>A0ABY5MI52_9HYPH</name>
<evidence type="ECO:0000256" key="3">
    <source>
        <dbReference type="RuleBase" id="RU003616"/>
    </source>
</evidence>
<dbReference type="InterPro" id="IPR002068">
    <property type="entry name" value="A-crystallin/Hsp20_dom"/>
</dbReference>
<evidence type="ECO:0000256" key="4">
    <source>
        <dbReference type="SAM" id="MobiDB-lite"/>
    </source>
</evidence>
<dbReference type="EMBL" id="CP030941">
    <property type="protein sequence ID" value="UUP16891.1"/>
    <property type="molecule type" value="Genomic_DNA"/>
</dbReference>
<gene>
    <name evidence="6" type="primary">ibpA_2</name>
    <name evidence="6" type="ORF">NTH_01339</name>
</gene>
<dbReference type="SUPFAM" id="SSF49764">
    <property type="entry name" value="HSP20-like chaperones"/>
    <property type="match status" value="1"/>
</dbReference>
<evidence type="ECO:0000256" key="2">
    <source>
        <dbReference type="PROSITE-ProRule" id="PRU00285"/>
    </source>
</evidence>
<dbReference type="PANTHER" id="PTHR47062">
    <property type="match status" value="1"/>
</dbReference>
<evidence type="ECO:0000313" key="6">
    <source>
        <dbReference type="EMBL" id="UUP16891.1"/>
    </source>
</evidence>
<dbReference type="PROSITE" id="PS01031">
    <property type="entry name" value="SHSP"/>
    <property type="match status" value="1"/>
</dbReference>
<sequence>MRHVDFSPLYRSTVGFDRLFTMLDSLAQPDNGQTYPPYNIERTGDDAYRISMAVAGFSENDISVEAHRNLLTIKGEKSEEQENEGTELLYRGIAGRSFERRFQLADHVEVKGAALKDGLLHIDLVRNVPEEMKPRQIPISRASKDKAKQIEGQTAA</sequence>
<keyword evidence="1 6" id="KW-0346">Stress response</keyword>
<dbReference type="CDD" id="cd06470">
    <property type="entry name" value="ACD_IbpA-B_like"/>
    <property type="match status" value="1"/>
</dbReference>
<feature type="domain" description="SHSP" evidence="5">
    <location>
        <begin position="29"/>
        <end position="142"/>
    </location>
</feature>
<dbReference type="RefSeq" id="WP_338529278.1">
    <property type="nucleotide sequence ID" value="NZ_CP030941.1"/>
</dbReference>
<dbReference type="InterPro" id="IPR008978">
    <property type="entry name" value="HSP20-like_chaperone"/>
</dbReference>
<keyword evidence="7" id="KW-1185">Reference proteome</keyword>
<comment type="similarity">
    <text evidence="2 3">Belongs to the small heat shock protein (HSP20) family.</text>
</comment>
<evidence type="ECO:0000259" key="5">
    <source>
        <dbReference type="PROSITE" id="PS01031"/>
    </source>
</evidence>
<evidence type="ECO:0000256" key="1">
    <source>
        <dbReference type="ARBA" id="ARBA00023016"/>
    </source>
</evidence>
<dbReference type="InterPro" id="IPR037913">
    <property type="entry name" value="ACD_IbpA/B"/>
</dbReference>
<feature type="region of interest" description="Disordered" evidence="4">
    <location>
        <begin position="137"/>
        <end position="156"/>
    </location>
</feature>